<comment type="caution">
    <text evidence="1">The sequence shown here is derived from an EMBL/GenBank/DDBJ whole genome shotgun (WGS) entry which is preliminary data.</text>
</comment>
<sequence length="154" mass="18681">PHLFTELKALTKIRDEIAIRNQQLTHYNELKKKMEDEILDYEKINEPLREMTVSYRVPSINDYVNLKYKQLNLHRQFAVWKRKVQIAERELRLRRTEANRYPERIIHPWKSLKNPDMRLLKIYEKLDEQRTPLSSPQKMMVLNLKDTPIKSIAI</sequence>
<gene>
    <name evidence="1" type="ORF">OVA965_LOCUS35043</name>
    <name evidence="2" type="ORF">TMI583_LOCUS35999</name>
</gene>
<dbReference type="AlphaFoldDB" id="A0A8S2FHJ1"/>
<dbReference type="EMBL" id="CAJOBA010051963">
    <property type="protein sequence ID" value="CAF4250143.1"/>
    <property type="molecule type" value="Genomic_DNA"/>
</dbReference>
<proteinExistence type="predicted"/>
<dbReference type="Proteomes" id="UP000677228">
    <property type="component" value="Unassembled WGS sequence"/>
</dbReference>
<feature type="non-terminal residue" evidence="1">
    <location>
        <position position="1"/>
    </location>
</feature>
<reference evidence="1" key="1">
    <citation type="submission" date="2021-02" db="EMBL/GenBank/DDBJ databases">
        <authorList>
            <person name="Nowell W R."/>
        </authorList>
    </citation>
    <scope>NUCLEOTIDE SEQUENCE</scope>
</reference>
<organism evidence="1 3">
    <name type="scientific">Didymodactylos carnosus</name>
    <dbReference type="NCBI Taxonomy" id="1234261"/>
    <lineage>
        <taxon>Eukaryota</taxon>
        <taxon>Metazoa</taxon>
        <taxon>Spiralia</taxon>
        <taxon>Gnathifera</taxon>
        <taxon>Rotifera</taxon>
        <taxon>Eurotatoria</taxon>
        <taxon>Bdelloidea</taxon>
        <taxon>Philodinida</taxon>
        <taxon>Philodinidae</taxon>
        <taxon>Didymodactylos</taxon>
    </lineage>
</organism>
<protein>
    <submittedName>
        <fullName evidence="1">Uncharacterized protein</fullName>
    </submittedName>
</protein>
<evidence type="ECO:0000313" key="1">
    <source>
        <dbReference type="EMBL" id="CAF1456137.1"/>
    </source>
</evidence>
<accession>A0A8S2FHJ1</accession>
<dbReference type="EMBL" id="CAJNOK010030107">
    <property type="protein sequence ID" value="CAF1456137.1"/>
    <property type="molecule type" value="Genomic_DNA"/>
</dbReference>
<name>A0A8S2FHJ1_9BILA</name>
<dbReference type="Proteomes" id="UP000682733">
    <property type="component" value="Unassembled WGS sequence"/>
</dbReference>
<evidence type="ECO:0000313" key="3">
    <source>
        <dbReference type="Proteomes" id="UP000677228"/>
    </source>
</evidence>
<evidence type="ECO:0000313" key="2">
    <source>
        <dbReference type="EMBL" id="CAF4250143.1"/>
    </source>
</evidence>